<sequence>MDWNEIREKARQNMKGYCRGCKRCDGVACAGEVPGMGGTGTGNSFIENIKALDRWKVKLKTLHDVLKPDISTSFLGYKVKMPIFAAPMTGLKGNAGGYLSERDYDTMAAEACKNVGTIFMSGDANDPDMYPAGIDAIKTTSVLGIPFSKPRTVDEIIEKARIAKEAGAIAFGVDVDGAGLIMMIRSGQFVGPKSRKEIEEIVKNIELPLILKGIMTPEEAEIAAESGAKAIVVSNHGGRVLDFTEGTADVLPDIAKAVGGKIEILVDGGVRTGIDVLKMLSLGAKAVLIGRPIMIAAHGGGREAIEFYFKKVSDELYQAMILTGCKDLKNVPEVYKAS</sequence>
<proteinExistence type="inferred from homology"/>
<evidence type="ECO:0000256" key="5">
    <source>
        <dbReference type="ARBA" id="ARBA00024042"/>
    </source>
</evidence>
<dbReference type="EMBL" id="NKHD01000016">
    <property type="protein sequence ID" value="OXT08403.1"/>
    <property type="molecule type" value="Genomic_DNA"/>
</dbReference>
<keyword evidence="2 9" id="KW-0285">Flavoprotein</keyword>
<dbReference type="PANTHER" id="PTHR10578">
    <property type="entry name" value="S -2-HYDROXY-ACID OXIDASE-RELATED"/>
    <property type="match status" value="1"/>
</dbReference>
<dbReference type="RefSeq" id="WP_094044724.1">
    <property type="nucleotide sequence ID" value="NZ_JAQQLU010000001.1"/>
</dbReference>
<dbReference type="PANTHER" id="PTHR10578:SF107">
    <property type="entry name" value="2-HYDROXYACID OXIDASE 1"/>
    <property type="match status" value="1"/>
</dbReference>
<dbReference type="Pfam" id="PF01070">
    <property type="entry name" value="FMN_dh"/>
    <property type="match status" value="2"/>
</dbReference>
<reference evidence="11 12" key="1">
    <citation type="submission" date="2017-06" db="EMBL/GenBank/DDBJ databases">
        <title>Isolation and characterization of a thermophilic and butanogenic Thermoanaerobacterium thermosaccharolyticum M5 capable of efficient degradation of hemicellulose.</title>
        <authorList>
            <person name="Xin F."/>
            <person name="Jiang Y."/>
        </authorList>
    </citation>
    <scope>NUCLEOTIDE SEQUENCE [LARGE SCALE GENOMIC DNA]</scope>
    <source>
        <strain evidence="11 12">M5</strain>
    </source>
</reference>
<dbReference type="InterPro" id="IPR013785">
    <property type="entry name" value="Aldolase_TIM"/>
</dbReference>
<evidence type="ECO:0000313" key="12">
    <source>
        <dbReference type="Proteomes" id="UP000215301"/>
    </source>
</evidence>
<evidence type="ECO:0000256" key="1">
    <source>
        <dbReference type="ARBA" id="ARBA00001917"/>
    </source>
</evidence>
<keyword evidence="3 9" id="KW-0288">FMN</keyword>
<feature type="binding site" evidence="9">
    <location>
        <begin position="290"/>
        <end position="291"/>
    </location>
    <ligand>
        <name>FMN</name>
        <dbReference type="ChEBI" id="CHEBI:58210"/>
    </ligand>
</feature>
<comment type="caution">
    <text evidence="11">The sequence shown here is derived from an EMBL/GenBank/DDBJ whole genome shotgun (WGS) entry which is preliminary data.</text>
</comment>
<comment type="cofactor">
    <cofactor evidence="1">
        <name>FMN</name>
        <dbReference type="ChEBI" id="CHEBI:58210"/>
    </cofactor>
</comment>
<accession>A0A231VJM6</accession>
<feature type="domain" description="FMN hydroxy acid dehydrogenase" evidence="10">
    <location>
        <begin position="37"/>
        <end position="338"/>
    </location>
</feature>
<dbReference type="InterPro" id="IPR012133">
    <property type="entry name" value="Alpha-hydoxy_acid_DH_FMN"/>
</dbReference>
<comment type="similarity">
    <text evidence="5">Belongs to the FMN-dependent alpha-hydroxy acid dehydrogenase family.</text>
</comment>
<feature type="binding site" evidence="9">
    <location>
        <position position="234"/>
    </location>
    <ligand>
        <name>FMN</name>
        <dbReference type="ChEBI" id="CHEBI:58210"/>
    </ligand>
</feature>
<dbReference type="Gene3D" id="3.20.20.70">
    <property type="entry name" value="Aldolase class I"/>
    <property type="match status" value="1"/>
</dbReference>
<feature type="active site" description="Proton acceptor" evidence="8">
    <location>
        <position position="236"/>
    </location>
</feature>
<evidence type="ECO:0000313" key="11">
    <source>
        <dbReference type="EMBL" id="OXT08403.1"/>
    </source>
</evidence>
<evidence type="ECO:0000256" key="6">
    <source>
        <dbReference type="ARBA" id="ARBA00029513"/>
    </source>
</evidence>
<dbReference type="PIRSF" id="PIRSF000138">
    <property type="entry name" value="Al-hdrx_acd_dh"/>
    <property type="match status" value="1"/>
</dbReference>
<name>A0A231VJM6_THETR</name>
<protein>
    <recommendedName>
        <fullName evidence="6">L-lactate oxidase</fullName>
    </recommendedName>
</protein>
<dbReference type="Proteomes" id="UP000215301">
    <property type="component" value="Unassembled WGS sequence"/>
</dbReference>
<gene>
    <name evidence="11" type="ORF">CE561_05625</name>
</gene>
<feature type="binding site" evidence="9">
    <location>
        <begin position="267"/>
        <end position="271"/>
    </location>
    <ligand>
        <name>FMN</name>
        <dbReference type="ChEBI" id="CHEBI:58210"/>
    </ligand>
</feature>
<evidence type="ECO:0000256" key="8">
    <source>
        <dbReference type="PIRSR" id="PIRSR000138-1"/>
    </source>
</evidence>
<feature type="binding site" evidence="9">
    <location>
        <position position="239"/>
    </location>
    <ligand>
        <name>glyoxylate</name>
        <dbReference type="ChEBI" id="CHEBI:36655"/>
    </ligand>
</feature>
<comment type="catalytic activity">
    <reaction evidence="7">
        <text>(S)-lactate + O2 = pyruvate + H2O2</text>
        <dbReference type="Rhea" id="RHEA:55868"/>
        <dbReference type="ChEBI" id="CHEBI:15361"/>
        <dbReference type="ChEBI" id="CHEBI:15379"/>
        <dbReference type="ChEBI" id="CHEBI:16240"/>
        <dbReference type="ChEBI" id="CHEBI:16651"/>
    </reaction>
    <physiologicalReaction direction="left-to-right" evidence="7">
        <dbReference type="Rhea" id="RHEA:55869"/>
    </physiologicalReaction>
</comment>
<dbReference type="GO" id="GO:0016491">
    <property type="term" value="F:oxidoreductase activity"/>
    <property type="evidence" value="ECO:0007669"/>
    <property type="project" value="UniProtKB-KW"/>
</dbReference>
<dbReference type="GO" id="GO:0010181">
    <property type="term" value="F:FMN binding"/>
    <property type="evidence" value="ECO:0007669"/>
    <property type="project" value="InterPro"/>
</dbReference>
<dbReference type="InterPro" id="IPR000262">
    <property type="entry name" value="FMN-dep_DH"/>
</dbReference>
<evidence type="ECO:0000256" key="3">
    <source>
        <dbReference type="ARBA" id="ARBA00022643"/>
    </source>
</evidence>
<dbReference type="CDD" id="cd02809">
    <property type="entry name" value="alpha_hydroxyacid_oxid_FMN"/>
    <property type="match status" value="1"/>
</dbReference>
<dbReference type="SUPFAM" id="SSF51395">
    <property type="entry name" value="FMN-linked oxidoreductases"/>
    <property type="match status" value="1"/>
</dbReference>
<feature type="binding site" evidence="9">
    <location>
        <position position="236"/>
    </location>
    <ligand>
        <name>FMN</name>
        <dbReference type="ChEBI" id="CHEBI:58210"/>
    </ligand>
</feature>
<evidence type="ECO:0000256" key="7">
    <source>
        <dbReference type="ARBA" id="ARBA00048754"/>
    </source>
</evidence>
<organism evidence="11 12">
    <name type="scientific">Thermoanaerobacterium thermosaccharolyticum</name>
    <name type="common">Clostridium thermosaccharolyticum</name>
    <dbReference type="NCBI Taxonomy" id="1517"/>
    <lineage>
        <taxon>Bacteria</taxon>
        <taxon>Bacillati</taxon>
        <taxon>Bacillota</taxon>
        <taxon>Clostridia</taxon>
        <taxon>Thermoanaerobacterales</taxon>
        <taxon>Thermoanaerobacteraceae</taxon>
        <taxon>Thermoanaerobacterium</taxon>
    </lineage>
</organism>
<keyword evidence="4" id="KW-0560">Oxidoreductase</keyword>
<dbReference type="AlphaFoldDB" id="A0A231VJM6"/>
<dbReference type="PROSITE" id="PS51349">
    <property type="entry name" value="FMN_HYDROXY_ACID_DH_2"/>
    <property type="match status" value="1"/>
</dbReference>
<evidence type="ECO:0000256" key="2">
    <source>
        <dbReference type="ARBA" id="ARBA00022630"/>
    </source>
</evidence>
<feature type="binding site" evidence="9">
    <location>
        <position position="212"/>
    </location>
    <ligand>
        <name>FMN</name>
        <dbReference type="ChEBI" id="CHEBI:58210"/>
    </ligand>
</feature>
<evidence type="ECO:0000259" key="10">
    <source>
        <dbReference type="PROSITE" id="PS51349"/>
    </source>
</evidence>
<evidence type="ECO:0000256" key="9">
    <source>
        <dbReference type="PIRSR" id="PIRSR000138-2"/>
    </source>
</evidence>
<evidence type="ECO:0000256" key="4">
    <source>
        <dbReference type="ARBA" id="ARBA00023002"/>
    </source>
</evidence>
<dbReference type="InterPro" id="IPR037396">
    <property type="entry name" value="FMN_HAD"/>
</dbReference>